<evidence type="ECO:0000259" key="5">
    <source>
        <dbReference type="PROSITE" id="PS50018"/>
    </source>
</evidence>
<protein>
    <submittedName>
        <fullName evidence="8">IQGA1 protein</fullName>
    </submittedName>
</protein>
<dbReference type="SUPFAM" id="SSF48350">
    <property type="entry name" value="GTPase activation domain, GAP"/>
    <property type="match status" value="1"/>
</dbReference>
<dbReference type="InterPro" id="IPR000593">
    <property type="entry name" value="RasGAP_C"/>
</dbReference>
<evidence type="ECO:0000256" key="2">
    <source>
        <dbReference type="ARBA" id="ARBA00022737"/>
    </source>
</evidence>
<dbReference type="InterPro" id="IPR023152">
    <property type="entry name" value="RasGAP_CS"/>
</dbReference>
<feature type="non-terminal residue" evidence="8">
    <location>
        <position position="1641"/>
    </location>
</feature>
<evidence type="ECO:0000256" key="4">
    <source>
        <dbReference type="SAM" id="Coils"/>
    </source>
</evidence>
<dbReference type="InterPro" id="IPR036872">
    <property type="entry name" value="CH_dom_sf"/>
</dbReference>
<feature type="domain" description="Ras-GAP" evidence="5">
    <location>
        <begin position="988"/>
        <end position="1221"/>
    </location>
</feature>
<dbReference type="GO" id="GO:0005938">
    <property type="term" value="C:cell cortex"/>
    <property type="evidence" value="ECO:0007669"/>
    <property type="project" value="TreeGrafter"/>
</dbReference>
<evidence type="ECO:0000313" key="8">
    <source>
        <dbReference type="EMBL" id="NXM23484.1"/>
    </source>
</evidence>
<feature type="domain" description="Calponin-homology (CH)" evidence="7">
    <location>
        <begin position="28"/>
        <end position="143"/>
    </location>
</feature>
<dbReference type="PROSITE" id="PS50018">
    <property type="entry name" value="RAS_GTPASE_ACTIV_2"/>
    <property type="match status" value="1"/>
</dbReference>
<name>A0A7L0Z3G4_9PASS</name>
<evidence type="ECO:0000259" key="7">
    <source>
        <dbReference type="PROSITE" id="PS50021"/>
    </source>
</evidence>
<dbReference type="PROSITE" id="PS00509">
    <property type="entry name" value="RAS_GTPASE_ACTIV_1"/>
    <property type="match status" value="1"/>
</dbReference>
<dbReference type="Pfam" id="PF00616">
    <property type="entry name" value="RasGAP"/>
    <property type="match status" value="1"/>
</dbReference>
<dbReference type="PROSITE" id="PS01159">
    <property type="entry name" value="WW_DOMAIN_1"/>
    <property type="match status" value="1"/>
</dbReference>
<dbReference type="Gene3D" id="1.10.506.10">
    <property type="entry name" value="GTPase Activation - p120gap, domain 1"/>
    <property type="match status" value="1"/>
</dbReference>
<dbReference type="InterPro" id="IPR001715">
    <property type="entry name" value="CH_dom"/>
</dbReference>
<dbReference type="InterPro" id="IPR000048">
    <property type="entry name" value="IQ_motif_EF-hand-BS"/>
</dbReference>
<feature type="coiled-coil region" evidence="4">
    <location>
        <begin position="247"/>
        <end position="274"/>
    </location>
</feature>
<dbReference type="GO" id="GO:0010761">
    <property type="term" value="P:fibroblast migration"/>
    <property type="evidence" value="ECO:0007669"/>
    <property type="project" value="TreeGrafter"/>
</dbReference>
<evidence type="ECO:0000256" key="1">
    <source>
        <dbReference type="ARBA" id="ARBA00022553"/>
    </source>
</evidence>
<dbReference type="PROSITE" id="PS50020">
    <property type="entry name" value="WW_DOMAIN_2"/>
    <property type="match status" value="1"/>
</dbReference>
<dbReference type="Pfam" id="PF00307">
    <property type="entry name" value="CH"/>
    <property type="match status" value="1"/>
</dbReference>
<dbReference type="Gene3D" id="1.10.418.10">
    <property type="entry name" value="Calponin-like domain"/>
    <property type="match status" value="1"/>
</dbReference>
<dbReference type="GO" id="GO:0120025">
    <property type="term" value="C:plasma membrane bounded cell projection"/>
    <property type="evidence" value="ECO:0007669"/>
    <property type="project" value="UniProtKB-ARBA"/>
</dbReference>
<dbReference type="CDD" id="cd00201">
    <property type="entry name" value="WW"/>
    <property type="match status" value="1"/>
</dbReference>
<dbReference type="PROSITE" id="PS50096">
    <property type="entry name" value="IQ"/>
    <property type="match status" value="4"/>
</dbReference>
<keyword evidence="2" id="KW-0677">Repeat</keyword>
<feature type="coiled-coil region" evidence="4">
    <location>
        <begin position="152"/>
        <end position="179"/>
    </location>
</feature>
<keyword evidence="3" id="KW-0112">Calmodulin-binding</keyword>
<keyword evidence="1" id="KW-0597">Phosphoprotein</keyword>
<keyword evidence="9" id="KW-1185">Reference proteome</keyword>
<organism evidence="8 9">
    <name type="scientific">Oxyruncus cristatus</name>
    <name type="common">sharpbill</name>
    <dbReference type="NCBI Taxonomy" id="114331"/>
    <lineage>
        <taxon>Eukaryota</taxon>
        <taxon>Metazoa</taxon>
        <taxon>Chordata</taxon>
        <taxon>Craniata</taxon>
        <taxon>Vertebrata</taxon>
        <taxon>Euteleostomi</taxon>
        <taxon>Archelosauria</taxon>
        <taxon>Archosauria</taxon>
        <taxon>Dinosauria</taxon>
        <taxon>Saurischia</taxon>
        <taxon>Theropoda</taxon>
        <taxon>Coelurosauria</taxon>
        <taxon>Aves</taxon>
        <taxon>Neognathae</taxon>
        <taxon>Neoaves</taxon>
        <taxon>Telluraves</taxon>
        <taxon>Australaves</taxon>
        <taxon>Passeriformes</taxon>
        <taxon>Cotingidae</taxon>
        <taxon>Oxyruncus</taxon>
    </lineage>
</organism>
<dbReference type="SMART" id="SM00456">
    <property type="entry name" value="WW"/>
    <property type="match status" value="1"/>
</dbReference>
<dbReference type="CDD" id="cd21274">
    <property type="entry name" value="CH_IQGAP1"/>
    <property type="match status" value="1"/>
</dbReference>
<evidence type="ECO:0000256" key="3">
    <source>
        <dbReference type="ARBA" id="ARBA00022860"/>
    </source>
</evidence>
<dbReference type="PROSITE" id="PS50021">
    <property type="entry name" value="CH"/>
    <property type="match status" value="1"/>
</dbReference>
<feature type="domain" description="WW" evidence="6">
    <location>
        <begin position="669"/>
        <end position="696"/>
    </location>
</feature>
<dbReference type="FunFam" id="4.10.270.10:FF:000003">
    <property type="entry name" value="IQ motif containing GTPase activating protein 1"/>
    <property type="match status" value="1"/>
</dbReference>
<gene>
    <name evidence="8" type="primary">Iqgap1</name>
    <name evidence="8" type="ORF">OXYCRI_R03880</name>
</gene>
<dbReference type="SMART" id="SM00033">
    <property type="entry name" value="CH"/>
    <property type="match status" value="1"/>
</dbReference>
<dbReference type="Gene3D" id="4.10.270.10">
    <property type="entry name" value="Myosin, subunit A"/>
    <property type="match status" value="1"/>
</dbReference>
<dbReference type="InterPro" id="IPR001202">
    <property type="entry name" value="WW_dom"/>
</dbReference>
<accession>A0A7L0Z3G4</accession>
<proteinExistence type="predicted"/>
<dbReference type="SMART" id="SM00015">
    <property type="entry name" value="IQ"/>
    <property type="match status" value="4"/>
</dbReference>
<dbReference type="InterPro" id="IPR008936">
    <property type="entry name" value="Rho_GTPase_activation_prot"/>
</dbReference>
<dbReference type="SUPFAM" id="SSF143885">
    <property type="entry name" value="RGC domain-like"/>
    <property type="match status" value="1"/>
</dbReference>
<dbReference type="Gene3D" id="1.20.5.190">
    <property type="match status" value="1"/>
</dbReference>
<comment type="caution">
    <text evidence="8">The sequence shown here is derived from an EMBL/GenBank/DDBJ whole genome shotgun (WGS) entry which is preliminary data.</text>
</comment>
<dbReference type="GO" id="GO:0051015">
    <property type="term" value="F:actin filament binding"/>
    <property type="evidence" value="ECO:0007669"/>
    <property type="project" value="TreeGrafter"/>
</dbReference>
<dbReference type="SUPFAM" id="SSF47576">
    <property type="entry name" value="Calponin-homology domain, CH-domain"/>
    <property type="match status" value="1"/>
</dbReference>
<dbReference type="SMART" id="SM00323">
    <property type="entry name" value="RasGAP"/>
    <property type="match status" value="1"/>
</dbReference>
<evidence type="ECO:0000313" key="9">
    <source>
        <dbReference type="Proteomes" id="UP000564466"/>
    </source>
</evidence>
<dbReference type="FunFam" id="1.10.418.10:FF:000013">
    <property type="entry name" value="IQ motif containing GTPase activating protein 1"/>
    <property type="match status" value="1"/>
</dbReference>
<dbReference type="PANTHER" id="PTHR14149:SF15">
    <property type="entry name" value="RAS GTPASE-ACTIVATING-LIKE PROTEIN IQGAP1"/>
    <property type="match status" value="1"/>
</dbReference>
<dbReference type="SUPFAM" id="SSF52540">
    <property type="entry name" value="P-loop containing nucleoside triphosphate hydrolases"/>
    <property type="match status" value="1"/>
</dbReference>
<reference evidence="8 9" key="1">
    <citation type="submission" date="2019-09" db="EMBL/GenBank/DDBJ databases">
        <title>Bird 10,000 Genomes (B10K) Project - Family phase.</title>
        <authorList>
            <person name="Zhang G."/>
        </authorList>
    </citation>
    <scope>NUCLEOTIDE SEQUENCE [LARGE SCALE GENOMIC DNA]</scope>
    <source>
        <strain evidence="8">B10K-DU-002-07</strain>
        <tissue evidence="8">Muscle</tissue>
    </source>
</reference>
<dbReference type="GO" id="GO:0005634">
    <property type="term" value="C:nucleus"/>
    <property type="evidence" value="ECO:0007669"/>
    <property type="project" value="TreeGrafter"/>
</dbReference>
<dbReference type="Gene3D" id="2.20.70.10">
    <property type="match status" value="1"/>
</dbReference>
<sequence>FAAVLDNERLTAEEMDERRRQNVAYEYLCHLEEAKRWMEACLNEELPATTELEEGLRNGVYLAKLGNFFSPKVVSVKKIYDREQTRYKATGLHFRHTDNVIQWLNAMSEIGLPKIFYPETTDIYDRKNMPRCIYCIHALSLYLFKLGLAPQIQDLYGKVDFTEEEISNMRLELEKYGIQMPAFSKIGGILANELSVDEAALHAAVIAINEAIDHQVPADTLMAMKNPNAMLINLDDQLESTYQGTLYRAKQDKMENAKNRVTHSDRERDVYEELLTQAEIQGNINKVNTHAAISKIDLALEQGDALTLYEALATPALGFRGLLQENCDWYFRQFLSDKQQKQEAGLTGPLQKEELQLGVDAANRAAQQYQQRVAAVAKINSAIRMGDAEKTVAEMMNSEAQLPEVYAFAADLYQRELATLQQQSPEGNLTHPELTVAVEMLSSVALINRALGSGDVNTVWKQLSSPVTGLTNIEDENSQRYIDDLMKLKAQTNAKGNEFITWNDIQSCVDHVNKVVHEEHERILAIGLINEALDEGDSKKTIQALQIPAAKLEGVAPKVAQHYQDTLLRAKREKAQDTQDETAVLWLDEIQDGIHRANKDTEESERFSLGILAINEAVDHGGVSQTLSTLRSPDVGLYGVTPECAQTYQRELSEVKRRKMAAGGNGSEWVKHWVRGGYHYYHNLRTKKGGWDEPAEFVQNDIQLSREEIQSTISGVTAAYNREQLWLANENLIMKLQACCRGYLVRQEFNSRMNFLKKQVPAITCIQSQWRGYKQRKAYQSRLDYLRAQKDQVVKIQSMTRMYQARRRYRDRLQYFKNHINDVVKIQAFIRANKAREDYKTLINAENPPMAVVRKFVHLLDQSDQDFQEELELMKLREEVVTLIRSNQQLENDLNLMDIKIGLLVKNKITLQDVVSHSKKLTKKNKEQLSDMMMLNKQRGGLKALSKEKREKLEAYQHLFYLLQTNPTYLAKLIFQMPQNKSTKFMDSVIFTLYNYASNQREEYLLLRLFQTALQEEIKSKVDQIHEIVTGNPTVIKMVVSFNRGARGQNALRQILAPVVKEIIDDKSLNIKTDPVDIYKSWVNQMESQTGEASKLPYDVTSEQALSHEEVRTRLDASIRNMRTVTDKFLSAIVSSVDKIPYGMRFIAKVLKDSLHEKFPDAGEDELLKIVGNLLYYRYMNPAIVAPDAFDIIDLSAGGQLTTDQRRNLGSIAKMLQHAASNKMFMGDNAHLSIINEYLLQSYQKFRRLFQAACEVPELQDKFNIDEYSDLVTLTKPVIYISIGEIINTHTLLLDHQDAIAPEHNDPIHELLDDLGEVPTIESLIGEGSGNVNDPSREMLAKTEVSLTLTNKFDVPGDENAEMDARTILLNTKRLIVDVIRFQPGEMLTEILETSATSEQEADHHRAMQKRAIRDAKTPDKMKKSVSVREDGNLNLQEKKDKIKAGLKKLTELGTVNAENKYQELINDIAKDIRNQRRYRQRRKAELVKLQQTYSALNSKATFYGEQVDYYKSYIKTCLDNLASKGKVSKKPREMKGKNSKKISLKYTAARLHEKGVLLEIEDLQGSQFKNVIFEISPTEEVGDFEVKAKFMGVQMETFMLHYQDLLQLQYEGVAVMKLFDRAKVNVNLLIFLLNKKFYGK</sequence>
<keyword evidence="4" id="KW-0175">Coiled coil</keyword>
<feature type="non-terminal residue" evidence="8">
    <location>
        <position position="1"/>
    </location>
</feature>
<dbReference type="Proteomes" id="UP000564466">
    <property type="component" value="Unassembled WGS sequence"/>
</dbReference>
<dbReference type="PANTHER" id="PTHR14149">
    <property type="entry name" value="RAS GTPASE-ACTIVATING PROTEIN WITH IQ MOTIF"/>
    <property type="match status" value="1"/>
</dbReference>
<dbReference type="EMBL" id="VXAY01000024">
    <property type="protein sequence ID" value="NXM23484.1"/>
    <property type="molecule type" value="Genomic_DNA"/>
</dbReference>
<dbReference type="GO" id="GO:0007173">
    <property type="term" value="P:epidermal growth factor receptor signaling pathway"/>
    <property type="evidence" value="ECO:0007669"/>
    <property type="project" value="TreeGrafter"/>
</dbReference>
<dbReference type="Pfam" id="PF03836">
    <property type="entry name" value="RasGAP_C"/>
    <property type="match status" value="1"/>
</dbReference>
<dbReference type="InterPro" id="IPR027417">
    <property type="entry name" value="P-loop_NTPase"/>
</dbReference>
<evidence type="ECO:0000259" key="6">
    <source>
        <dbReference type="PROSITE" id="PS50020"/>
    </source>
</evidence>
<dbReference type="GO" id="GO:1903479">
    <property type="term" value="P:mitotic actomyosin contractile ring assembly actin filament organization"/>
    <property type="evidence" value="ECO:0007669"/>
    <property type="project" value="TreeGrafter"/>
</dbReference>
<dbReference type="Pfam" id="PF00612">
    <property type="entry name" value="IQ"/>
    <property type="match status" value="4"/>
</dbReference>
<dbReference type="GO" id="GO:0005516">
    <property type="term" value="F:calmodulin binding"/>
    <property type="evidence" value="ECO:0007669"/>
    <property type="project" value="UniProtKB-KW"/>
</dbReference>
<dbReference type="FunFam" id="1.10.506.10:FF:000004">
    <property type="entry name" value="IQ motif containing GTPase activating protein 1"/>
    <property type="match status" value="1"/>
</dbReference>
<dbReference type="GO" id="GO:0005096">
    <property type="term" value="F:GTPase activator activity"/>
    <property type="evidence" value="ECO:0007669"/>
    <property type="project" value="TreeGrafter"/>
</dbReference>
<dbReference type="InterPro" id="IPR001936">
    <property type="entry name" value="RasGAP_dom"/>
</dbReference>